<protein>
    <submittedName>
        <fullName evidence="3">Flavodoxin-like protein</fullName>
    </submittedName>
</protein>
<dbReference type="Proteomes" id="UP000005699">
    <property type="component" value="Unassembled WGS sequence"/>
</dbReference>
<dbReference type="AlphaFoldDB" id="E8JMB5"/>
<dbReference type="InterPro" id="IPR046980">
    <property type="entry name" value="KefG/KefF"/>
</dbReference>
<comment type="caution">
    <text evidence="3">The sequence shown here is derived from an EMBL/GenBank/DDBJ whole genome shotgun (WGS) entry which is preliminary data.</text>
</comment>
<keyword evidence="1" id="KW-0560">Oxidoreductase</keyword>
<dbReference type="InterPro" id="IPR003680">
    <property type="entry name" value="Flavodoxin_fold"/>
</dbReference>
<gene>
    <name evidence="3" type="ORF">HMPREF0819_0138</name>
</gene>
<reference evidence="3 4" key="1">
    <citation type="submission" date="2010-12" db="EMBL/GenBank/DDBJ databases">
        <authorList>
            <person name="Muzny D."/>
            <person name="Qin X."/>
            <person name="Deng J."/>
            <person name="Jiang H."/>
            <person name="Liu Y."/>
            <person name="Qu J."/>
            <person name="Song X.-Z."/>
            <person name="Zhang L."/>
            <person name="Thornton R."/>
            <person name="Coyle M."/>
            <person name="Francisco L."/>
            <person name="Jackson L."/>
            <person name="Javaid M."/>
            <person name="Korchina V."/>
            <person name="Kovar C."/>
            <person name="Mata R."/>
            <person name="Mathew T."/>
            <person name="Ngo R."/>
            <person name="Nguyen L."/>
            <person name="Nguyen N."/>
            <person name="Okwuonu G."/>
            <person name="Ongeri F."/>
            <person name="Pham C."/>
            <person name="Simmons D."/>
            <person name="Wilczek-Boney K."/>
            <person name="Hale W."/>
            <person name="Jakkamsetti A."/>
            <person name="Pham P."/>
            <person name="Ruth R."/>
            <person name="San Lucas F."/>
            <person name="Warren J."/>
            <person name="Zhang J."/>
            <person name="Zhao Z."/>
            <person name="Zhou C."/>
            <person name="Zhu D."/>
            <person name="Lee S."/>
            <person name="Bess C."/>
            <person name="Blankenburg K."/>
            <person name="Forbes L."/>
            <person name="Fu Q."/>
            <person name="Gubbala S."/>
            <person name="Hirani K."/>
            <person name="Jayaseelan J.C."/>
            <person name="Lara F."/>
            <person name="Munidasa M."/>
            <person name="Palculict T."/>
            <person name="Patil S."/>
            <person name="Pu L.-L."/>
            <person name="Saada N."/>
            <person name="Tang L."/>
            <person name="Weissenberger G."/>
            <person name="Zhu Y."/>
            <person name="Hemphill L."/>
            <person name="Shang Y."/>
            <person name="Youmans B."/>
            <person name="Ayvaz T."/>
            <person name="Ross M."/>
            <person name="Santibanez J."/>
            <person name="Aqrawi P."/>
            <person name="Gross S."/>
            <person name="Joshi V."/>
            <person name="Fowler G."/>
            <person name="Nazareth L."/>
            <person name="Reid J."/>
            <person name="Worley K."/>
            <person name="Petrosino J."/>
            <person name="Highlander S."/>
            <person name="Gibbs R."/>
        </authorList>
    </citation>
    <scope>NUCLEOTIDE SEQUENCE [LARGE SCALE GENOMIC DNA]</scope>
    <source>
        <strain evidence="3 4">ATCC 9812</strain>
    </source>
</reference>
<dbReference type="PANTHER" id="PTHR47307">
    <property type="entry name" value="GLUTATHIONE-REGULATED POTASSIUM-EFFLUX SYSTEM ANCILLARY PROTEIN KEFG"/>
    <property type="match status" value="1"/>
</dbReference>
<evidence type="ECO:0000313" key="4">
    <source>
        <dbReference type="Proteomes" id="UP000005699"/>
    </source>
</evidence>
<feature type="domain" description="Flavodoxin-like fold" evidence="2">
    <location>
        <begin position="6"/>
        <end position="173"/>
    </location>
</feature>
<dbReference type="Gene3D" id="3.40.50.360">
    <property type="match status" value="1"/>
</dbReference>
<dbReference type="eggNOG" id="COG2249">
    <property type="taxonomic scope" value="Bacteria"/>
</dbReference>
<proteinExistence type="predicted"/>
<dbReference type="SUPFAM" id="SSF52218">
    <property type="entry name" value="Flavoproteins"/>
    <property type="match status" value="1"/>
</dbReference>
<sequence length="188" mass="20984">MTKLAKKVLVVSGHPDLKNDSLANKTILKEIKKLYPEVELDILSNLYPDYQINVAAEQEKLRRADVIVFQYPLYWYMTPSLMNKWIEKVFVHGFSHGSNGNALKNKVLIASLTTGAGEAAYSAETGTTIDELLAPIRLTAKLTQLNFVGHVVTHGVSYSLRNDAEKAQEMIAKSQVHAKKLVEMIESL</sequence>
<dbReference type="PANTHER" id="PTHR47307:SF1">
    <property type="entry name" value="GLUTATHIONE-REGULATED POTASSIUM-EFFLUX SYSTEM ANCILLARY PROTEIN KEFG"/>
    <property type="match status" value="1"/>
</dbReference>
<dbReference type="EMBL" id="AEVB01000006">
    <property type="protein sequence ID" value="EFW89530.1"/>
    <property type="molecule type" value="Genomic_DNA"/>
</dbReference>
<evidence type="ECO:0000313" key="3">
    <source>
        <dbReference type="EMBL" id="EFW89530.1"/>
    </source>
</evidence>
<name>E8JMB5_STREI</name>
<dbReference type="Pfam" id="PF02525">
    <property type="entry name" value="Flavodoxin_2"/>
    <property type="match status" value="1"/>
</dbReference>
<evidence type="ECO:0000259" key="2">
    <source>
        <dbReference type="Pfam" id="PF02525"/>
    </source>
</evidence>
<dbReference type="InterPro" id="IPR029039">
    <property type="entry name" value="Flavoprotein-like_sf"/>
</dbReference>
<dbReference type="GO" id="GO:0010181">
    <property type="term" value="F:FMN binding"/>
    <property type="evidence" value="ECO:0007669"/>
    <property type="project" value="TreeGrafter"/>
</dbReference>
<evidence type="ECO:0000256" key="1">
    <source>
        <dbReference type="ARBA" id="ARBA00023002"/>
    </source>
</evidence>
<dbReference type="GO" id="GO:0009055">
    <property type="term" value="F:electron transfer activity"/>
    <property type="evidence" value="ECO:0007669"/>
    <property type="project" value="TreeGrafter"/>
</dbReference>
<dbReference type="HOGENOM" id="CLU_058643_0_2_9"/>
<organism evidence="3 4">
    <name type="scientific">Streptococcus equinus ATCC 9812</name>
    <dbReference type="NCBI Taxonomy" id="525379"/>
    <lineage>
        <taxon>Bacteria</taxon>
        <taxon>Bacillati</taxon>
        <taxon>Bacillota</taxon>
        <taxon>Bacilli</taxon>
        <taxon>Lactobacillales</taxon>
        <taxon>Streptococcaceae</taxon>
        <taxon>Streptococcus</taxon>
    </lineage>
</organism>
<accession>E8JMB5</accession>
<dbReference type="GO" id="GO:0003955">
    <property type="term" value="F:NAD(P)H dehydrogenase (quinone) activity"/>
    <property type="evidence" value="ECO:0007669"/>
    <property type="project" value="TreeGrafter"/>
</dbReference>